<proteinExistence type="predicted"/>
<organism evidence="1 2">
    <name type="scientific">Larimichthys crocea</name>
    <name type="common">Large yellow croaker</name>
    <name type="synonym">Pseudosciaena crocea</name>
    <dbReference type="NCBI Taxonomy" id="215358"/>
    <lineage>
        <taxon>Eukaryota</taxon>
        <taxon>Metazoa</taxon>
        <taxon>Chordata</taxon>
        <taxon>Craniata</taxon>
        <taxon>Vertebrata</taxon>
        <taxon>Euteleostomi</taxon>
        <taxon>Actinopterygii</taxon>
        <taxon>Neopterygii</taxon>
        <taxon>Teleostei</taxon>
        <taxon>Neoteleostei</taxon>
        <taxon>Acanthomorphata</taxon>
        <taxon>Eupercaria</taxon>
        <taxon>Sciaenidae</taxon>
        <taxon>Larimichthys</taxon>
    </lineage>
</organism>
<accession>A0ACD3QXS0</accession>
<dbReference type="EMBL" id="CM011685">
    <property type="protein sequence ID" value="TMS11930.1"/>
    <property type="molecule type" value="Genomic_DNA"/>
</dbReference>
<evidence type="ECO:0000313" key="2">
    <source>
        <dbReference type="Proteomes" id="UP000793456"/>
    </source>
</evidence>
<comment type="caution">
    <text evidence="1">The sequence shown here is derived from an EMBL/GenBank/DDBJ whole genome shotgun (WGS) entry which is preliminary data.</text>
</comment>
<keyword evidence="2" id="KW-1185">Reference proteome</keyword>
<sequence length="1110" mass="123003">MDEEWTAGYREPCVQCSAVDWGVSDEGRFYCRSCHNVIERTREVVDPTFTPGSSRVSTIGKGSRTKKTERGHQWNICEGFQFILKKQAEALIRLGVSPRLKDEVLCELWRLYLQKSGQAFTDRPLTSFRVNVRGLDSDSESAAEFSGRSVSDTDGETVASSTVLSNAGSSVDPPPCSGSSDAVSYLTAQQLRSSSLMTMRKTLALIHIALVWIREALTLSDLLRLVNEGHVPYVNAFEELPDEMKLEGKDHLIFKVETIPSHESVHKEAQALLHVLQLPPFPPISCQSLLHPALLSLRYLTELNLPDELHLWVCRLMEQAGLEDQTVHTVDPLTLYVLPRYGVQTAALIVVTMKAVFGVDDLTEWEFSGQTGEQDDSGNLFNLRRWYKLLQAALIRAQQNKEHDTARKQWRSKRDVSTSRNRKWVAVKKKRTAEQVQICFERLSSRPAGVERIGPSSFRFCWGDEDGADGPGLHHLTLDGVLTLKHGVLTPSHSTYWHPALQQCNYWRCRSHYLKFEPTLPRMFVWLLKLFSFLLDVKPASLYEEVLRVERRVFGSRTPWRKTETKTETKTKTKTKTKCRPKTKTKTRPETETRPETKTKTKTKCRPKTKTKTRPETETRPETKTAKTDSVTAAERSCPVDRMDGRQVTTMELKPCVEYHDLEAAEALVSMSFWGQRSHKPRPLTPTSDSCDSIHLHPEGGDAPKDLIALSSLCMTPPHSPSFAEASTIAVLTTTSALTPASRPVLPRPASISTLLSDSHAGLPRPPSSPFTSETSALPPQAESSCVAPPSRAMATSVIRHTADRLSVAPPPTTATTQPTETSTPPPLGLPQTLPEDKDRPPDSPLSPPSSVSPPHSSPLSSSSSSSSPVSSSPVLCQVFPVSSRTGMISAFVQAPVQVQTQGGPKPILPQSPSSFAQPLLVSSAVPQGTVMFVVPQPPVSQPPQGPQTVMTLGNTKLLPLAPAPVYMPTGASGGASQADFSRRRNYVCNFPGCKKTYFKSSHLKAHLRTHTGEKPFSCHWEGCDKKFARSDELSRHRRTHTGEKKFVCNVCDRRFMRSDHLTKHARRHMTTKRASSWPAETRDLNKVALSKSQNRGSALPVGMLVPTAN</sequence>
<name>A0ACD3QXS0_LARCR</name>
<dbReference type="Proteomes" id="UP000793456">
    <property type="component" value="Chromosome XII"/>
</dbReference>
<gene>
    <name evidence="1" type="ORF">E3U43_016888</name>
</gene>
<protein>
    <submittedName>
        <fullName evidence="1">Uncharacterized protein</fullName>
    </submittedName>
</protein>
<reference evidence="1" key="1">
    <citation type="submission" date="2018-11" db="EMBL/GenBank/DDBJ databases">
        <title>The sequence and de novo assembly of Larimichthys crocea genome using PacBio and Hi-C technologies.</title>
        <authorList>
            <person name="Xu P."/>
            <person name="Chen B."/>
            <person name="Zhou Z."/>
            <person name="Ke Q."/>
            <person name="Wu Y."/>
            <person name="Bai H."/>
            <person name="Pu F."/>
        </authorList>
    </citation>
    <scope>NUCLEOTIDE SEQUENCE</scope>
    <source>
        <tissue evidence="1">Muscle</tissue>
    </source>
</reference>
<evidence type="ECO:0000313" key="1">
    <source>
        <dbReference type="EMBL" id="TMS11930.1"/>
    </source>
</evidence>